<comment type="caution">
    <text evidence="1">The sequence shown here is derived from an EMBL/GenBank/DDBJ whole genome shotgun (WGS) entry which is preliminary data.</text>
</comment>
<protein>
    <submittedName>
        <fullName evidence="1">Uncharacterized protein</fullName>
    </submittedName>
</protein>
<organism evidence="1">
    <name type="scientific">marine sediment metagenome</name>
    <dbReference type="NCBI Taxonomy" id="412755"/>
    <lineage>
        <taxon>unclassified sequences</taxon>
        <taxon>metagenomes</taxon>
        <taxon>ecological metagenomes</taxon>
    </lineage>
</organism>
<dbReference type="AlphaFoldDB" id="A0A0F9AD48"/>
<accession>A0A0F9AD48</accession>
<gene>
    <name evidence="1" type="ORF">LCGC14_2585320</name>
</gene>
<name>A0A0F9AD48_9ZZZZ</name>
<evidence type="ECO:0000313" key="1">
    <source>
        <dbReference type="EMBL" id="KKL07509.1"/>
    </source>
</evidence>
<sequence>MIDIDLEEFEEENPAECDFIRLMNALGVYDKKTTGEELSK</sequence>
<proteinExistence type="predicted"/>
<reference evidence="1" key="1">
    <citation type="journal article" date="2015" name="Nature">
        <title>Complex archaea that bridge the gap between prokaryotes and eukaryotes.</title>
        <authorList>
            <person name="Spang A."/>
            <person name="Saw J.H."/>
            <person name="Jorgensen S.L."/>
            <person name="Zaremba-Niedzwiedzka K."/>
            <person name="Martijn J."/>
            <person name="Lind A.E."/>
            <person name="van Eijk R."/>
            <person name="Schleper C."/>
            <person name="Guy L."/>
            <person name="Ettema T.J."/>
        </authorList>
    </citation>
    <scope>NUCLEOTIDE SEQUENCE</scope>
</reference>
<dbReference type="EMBL" id="LAZR01043264">
    <property type="protein sequence ID" value="KKL07509.1"/>
    <property type="molecule type" value="Genomic_DNA"/>
</dbReference>